<dbReference type="GO" id="GO:0005769">
    <property type="term" value="C:early endosome"/>
    <property type="evidence" value="ECO:0007669"/>
    <property type="project" value="UniProtKB-SubCell"/>
</dbReference>
<proteinExistence type="inferred from homology"/>
<name>A0A8S1J641_9CHLO</name>
<feature type="transmembrane region" description="Helical" evidence="7">
    <location>
        <begin position="132"/>
        <end position="149"/>
    </location>
</feature>
<feature type="transmembrane region" description="Helical" evidence="7">
    <location>
        <begin position="195"/>
        <end position="215"/>
    </location>
</feature>
<comment type="caution">
    <text evidence="9">The sequence shown here is derived from an EMBL/GenBank/DDBJ whole genome shotgun (WGS) entry which is preliminary data.</text>
</comment>
<dbReference type="GO" id="GO:0005886">
    <property type="term" value="C:plasma membrane"/>
    <property type="evidence" value="ECO:0007669"/>
    <property type="project" value="UniProtKB-SubCell"/>
</dbReference>
<evidence type="ECO:0000256" key="8">
    <source>
        <dbReference type="SAM" id="MobiDB-lite"/>
    </source>
</evidence>
<evidence type="ECO:0000313" key="10">
    <source>
        <dbReference type="Proteomes" id="UP000708148"/>
    </source>
</evidence>
<dbReference type="PANTHER" id="PTHR12570:SF65">
    <property type="entry name" value="MAGNESIUM TRANSPORTER NIPA9-RELATED"/>
    <property type="match status" value="1"/>
</dbReference>
<keyword evidence="4 7" id="KW-1133">Transmembrane helix</keyword>
<comment type="subunit">
    <text evidence="7">Homodimer.</text>
</comment>
<sequence length="346" mass="37357">MWLMIGFTILASTGSNFAKVLQKKATRSLPRLTMDAASLRQYLNNRDWATGVALDVASALVMAVAAANTPVSILVPIQPVGLVFLAVFSHFYLKEQMQRWQGWCAFTCCIGIMGLGFTAVPSSSEDVDGPRVALTVLLVWAAVAVSSALRQLKRQKMPEDDGPLAQEGMWCGLEAGMFFGLSTVSCRTGFLMSRVSLLFAPLGLAFAAFFTSSGFVLQTKGLKDGNTVMVCTFLSVSSMVSGVLIGLLALDEKLPATRGAQTIQFLSWVCLLGGATVSNTGPEALGRAVERVRKRAIPRWLLGCLPAWVNQMWKEAARKEEPELPVHEPPVEQKPWAQDQGVGSNG</sequence>
<keyword evidence="5 7" id="KW-0472">Membrane</keyword>
<organism evidence="9 10">
    <name type="scientific">Ostreobium quekettii</name>
    <dbReference type="NCBI Taxonomy" id="121088"/>
    <lineage>
        <taxon>Eukaryota</taxon>
        <taxon>Viridiplantae</taxon>
        <taxon>Chlorophyta</taxon>
        <taxon>core chlorophytes</taxon>
        <taxon>Ulvophyceae</taxon>
        <taxon>TCBD clade</taxon>
        <taxon>Bryopsidales</taxon>
        <taxon>Ostreobineae</taxon>
        <taxon>Ostreobiaceae</taxon>
        <taxon>Ostreobium</taxon>
    </lineage>
</organism>
<protein>
    <recommendedName>
        <fullName evidence="7">Probable magnesium transporter</fullName>
    </recommendedName>
</protein>
<comment type="caution">
    <text evidence="7">Lacks conserved residue(s) required for the propagation of feature annotation.</text>
</comment>
<feature type="transmembrane region" description="Helical" evidence="7">
    <location>
        <begin position="48"/>
        <end position="67"/>
    </location>
</feature>
<dbReference type="AlphaFoldDB" id="A0A8S1J641"/>
<feature type="compositionally biased region" description="Basic and acidic residues" evidence="8">
    <location>
        <begin position="319"/>
        <end position="331"/>
    </location>
</feature>
<dbReference type="GO" id="GO:0015095">
    <property type="term" value="F:magnesium ion transmembrane transporter activity"/>
    <property type="evidence" value="ECO:0007669"/>
    <property type="project" value="UniProtKB-UniRule"/>
</dbReference>
<evidence type="ECO:0000256" key="3">
    <source>
        <dbReference type="ARBA" id="ARBA00022692"/>
    </source>
</evidence>
<comment type="similarity">
    <text evidence="2 7">Belongs to the NIPA (TC 2.A.7) family.</text>
</comment>
<keyword evidence="7" id="KW-0406">Ion transport</keyword>
<comment type="function">
    <text evidence="6 7">Acts as a Mg(2+) transporter. Can also transport other divalent cations such as Fe(2+), Sr(2+), Ba(2+), Mn(2+) and Co(2+) but to a much less extent than Mg(2+).</text>
</comment>
<dbReference type="InterPro" id="IPR037185">
    <property type="entry name" value="EmrE-like"/>
</dbReference>
<keyword evidence="10" id="KW-1185">Reference proteome</keyword>
<feature type="transmembrane region" description="Helical" evidence="7">
    <location>
        <begin position="227"/>
        <end position="250"/>
    </location>
</feature>
<gene>
    <name evidence="9" type="ORF">OSTQU699_LOCUS6869</name>
</gene>
<keyword evidence="7" id="KW-0967">Endosome</keyword>
<keyword evidence="3 7" id="KW-0812">Transmembrane</keyword>
<dbReference type="OrthoDB" id="1911792at2759"/>
<feature type="transmembrane region" description="Helical" evidence="7">
    <location>
        <begin position="100"/>
        <end position="120"/>
    </location>
</feature>
<keyword evidence="7" id="KW-1003">Cell membrane</keyword>
<evidence type="ECO:0000256" key="4">
    <source>
        <dbReference type="ARBA" id="ARBA00022989"/>
    </source>
</evidence>
<dbReference type="EMBL" id="CAJHUC010001556">
    <property type="protein sequence ID" value="CAD7701510.1"/>
    <property type="molecule type" value="Genomic_DNA"/>
</dbReference>
<feature type="region of interest" description="Disordered" evidence="8">
    <location>
        <begin position="319"/>
        <end position="346"/>
    </location>
</feature>
<evidence type="ECO:0000313" key="9">
    <source>
        <dbReference type="EMBL" id="CAD7701510.1"/>
    </source>
</evidence>
<dbReference type="Gene3D" id="1.10.3730.20">
    <property type="match status" value="1"/>
</dbReference>
<evidence type="ECO:0000256" key="6">
    <source>
        <dbReference type="ARBA" id="ARBA00025284"/>
    </source>
</evidence>
<dbReference type="PANTHER" id="PTHR12570">
    <property type="match status" value="1"/>
</dbReference>
<feature type="transmembrane region" description="Helical" evidence="7">
    <location>
        <begin position="73"/>
        <end position="93"/>
    </location>
</feature>
<keyword evidence="7" id="KW-0460">Magnesium</keyword>
<evidence type="ECO:0000256" key="2">
    <source>
        <dbReference type="ARBA" id="ARBA00007001"/>
    </source>
</evidence>
<keyword evidence="7" id="KW-0813">Transport</keyword>
<dbReference type="SUPFAM" id="SSF103481">
    <property type="entry name" value="Multidrug resistance efflux transporter EmrE"/>
    <property type="match status" value="1"/>
</dbReference>
<dbReference type="InterPro" id="IPR008521">
    <property type="entry name" value="Mg_trans_NIPA"/>
</dbReference>
<dbReference type="Proteomes" id="UP000708148">
    <property type="component" value="Unassembled WGS sequence"/>
</dbReference>
<evidence type="ECO:0000256" key="7">
    <source>
        <dbReference type="RuleBase" id="RU363078"/>
    </source>
</evidence>
<comment type="subcellular location">
    <subcellularLocation>
        <location evidence="7">Cell membrane</location>
        <topology evidence="7">Multi-pass membrane protein</topology>
    </subcellularLocation>
    <subcellularLocation>
        <location evidence="7">Early endosome</location>
    </subcellularLocation>
    <subcellularLocation>
        <location evidence="1">Membrane</location>
        <topology evidence="1">Multi-pass membrane protein</topology>
    </subcellularLocation>
</comment>
<accession>A0A8S1J641</accession>
<evidence type="ECO:0000256" key="1">
    <source>
        <dbReference type="ARBA" id="ARBA00004141"/>
    </source>
</evidence>
<evidence type="ECO:0000256" key="5">
    <source>
        <dbReference type="ARBA" id="ARBA00023136"/>
    </source>
</evidence>
<reference evidence="9" key="1">
    <citation type="submission" date="2020-12" db="EMBL/GenBank/DDBJ databases">
        <authorList>
            <person name="Iha C."/>
        </authorList>
    </citation>
    <scope>NUCLEOTIDE SEQUENCE</scope>
</reference>